<reference evidence="4" key="2">
    <citation type="submission" date="2023-01" db="EMBL/GenBank/DDBJ databases">
        <title>Human gut microbiome strain richness.</title>
        <authorList>
            <person name="Chen-Liaw A."/>
        </authorList>
    </citation>
    <scope>NUCLEOTIDE SEQUENCE</scope>
    <source>
        <strain evidence="4">B1_m1001713B170214d0_201011</strain>
    </source>
</reference>
<feature type="chain" id="PRO_5044477448" evidence="1">
    <location>
        <begin position="24"/>
        <end position="531"/>
    </location>
</feature>
<accession>A0AAW5F4R5</accession>
<evidence type="ECO:0000259" key="2">
    <source>
        <dbReference type="Pfam" id="PF00496"/>
    </source>
</evidence>
<reference evidence="3" key="1">
    <citation type="journal article" date="2022" name="Cell Host Microbe">
        <title>Colonization of the live biotherapeutic product VE303 and modulation of the microbiota and metabolites in healthy volunteers.</title>
        <authorList>
            <person name="Dsouza M."/>
            <person name="Menon R."/>
            <person name="Crossette E."/>
            <person name="Bhattarai S.K."/>
            <person name="Schneider J."/>
            <person name="Kim Y.G."/>
            <person name="Reddy S."/>
            <person name="Caballero S."/>
            <person name="Felix C."/>
            <person name="Cornacchione L."/>
            <person name="Hendrickson J."/>
            <person name="Watson A.R."/>
            <person name="Minot S.S."/>
            <person name="Greenfield N."/>
            <person name="Schopf L."/>
            <person name="Szabady R."/>
            <person name="Patarroyo J."/>
            <person name="Smith W."/>
            <person name="Harrison P."/>
            <person name="Kuijper E.J."/>
            <person name="Kelly C.P."/>
            <person name="Olle B."/>
            <person name="Bobilev D."/>
            <person name="Silber J.L."/>
            <person name="Bucci V."/>
            <person name="Roberts B."/>
            <person name="Faith J."/>
            <person name="Norman J.M."/>
        </authorList>
    </citation>
    <scope>NUCLEOTIDE SEQUENCE</scope>
    <source>
        <strain evidence="3">VE303-04</strain>
    </source>
</reference>
<evidence type="ECO:0000256" key="1">
    <source>
        <dbReference type="SAM" id="SignalP"/>
    </source>
</evidence>
<dbReference type="GO" id="GO:0043190">
    <property type="term" value="C:ATP-binding cassette (ABC) transporter complex"/>
    <property type="evidence" value="ECO:0007669"/>
    <property type="project" value="InterPro"/>
</dbReference>
<organism evidence="3 5">
    <name type="scientific">Clostridium symbiosum</name>
    <name type="common">Bacteroides symbiosus</name>
    <dbReference type="NCBI Taxonomy" id="1512"/>
    <lineage>
        <taxon>Bacteria</taxon>
        <taxon>Bacillati</taxon>
        <taxon>Bacillota</taxon>
        <taxon>Clostridia</taxon>
        <taxon>Lachnospirales</taxon>
        <taxon>Lachnospiraceae</taxon>
        <taxon>Otoolea</taxon>
    </lineage>
</organism>
<keyword evidence="1" id="KW-0732">Signal</keyword>
<dbReference type="GO" id="GO:1904680">
    <property type="term" value="F:peptide transmembrane transporter activity"/>
    <property type="evidence" value="ECO:0007669"/>
    <property type="project" value="TreeGrafter"/>
</dbReference>
<name>A0AAW5F4R5_CLOSY</name>
<dbReference type="Proteomes" id="UP001300871">
    <property type="component" value="Unassembled WGS sequence"/>
</dbReference>
<dbReference type="Pfam" id="PF00496">
    <property type="entry name" value="SBP_bac_5"/>
    <property type="match status" value="1"/>
</dbReference>
<evidence type="ECO:0000313" key="5">
    <source>
        <dbReference type="Proteomes" id="UP001203136"/>
    </source>
</evidence>
<dbReference type="EMBL" id="JAINVB010000001">
    <property type="protein sequence ID" value="MCK0086241.1"/>
    <property type="molecule type" value="Genomic_DNA"/>
</dbReference>
<dbReference type="AlphaFoldDB" id="A0AAW5F4R5"/>
<dbReference type="InterPro" id="IPR039424">
    <property type="entry name" value="SBP_5"/>
</dbReference>
<proteinExistence type="predicted"/>
<dbReference type="PANTHER" id="PTHR30290">
    <property type="entry name" value="PERIPLASMIC BINDING COMPONENT OF ABC TRANSPORTER"/>
    <property type="match status" value="1"/>
</dbReference>
<dbReference type="RefSeq" id="WP_004461991.1">
    <property type="nucleotide sequence ID" value="NZ_CABHNX010000226.1"/>
</dbReference>
<dbReference type="SUPFAM" id="SSF53850">
    <property type="entry name" value="Periplasmic binding protein-like II"/>
    <property type="match status" value="1"/>
</dbReference>
<dbReference type="GO" id="GO:0015833">
    <property type="term" value="P:peptide transport"/>
    <property type="evidence" value="ECO:0007669"/>
    <property type="project" value="TreeGrafter"/>
</dbReference>
<dbReference type="PROSITE" id="PS51257">
    <property type="entry name" value="PROKAR_LIPOPROTEIN"/>
    <property type="match status" value="1"/>
</dbReference>
<dbReference type="Proteomes" id="UP001203136">
    <property type="component" value="Unassembled WGS sequence"/>
</dbReference>
<dbReference type="CDD" id="cd00995">
    <property type="entry name" value="PBP2_NikA_DppA_OppA_like"/>
    <property type="match status" value="1"/>
</dbReference>
<dbReference type="Gene3D" id="3.90.76.10">
    <property type="entry name" value="Dipeptide-binding Protein, Domain 1"/>
    <property type="match status" value="1"/>
</dbReference>
<feature type="signal peptide" evidence="1">
    <location>
        <begin position="1"/>
        <end position="23"/>
    </location>
</feature>
<dbReference type="InterPro" id="IPR030678">
    <property type="entry name" value="Peptide/Ni-bd"/>
</dbReference>
<dbReference type="InterPro" id="IPR000914">
    <property type="entry name" value="SBP_5_dom"/>
</dbReference>
<comment type="caution">
    <text evidence="3">The sequence shown here is derived from an EMBL/GenBank/DDBJ whole genome shotgun (WGS) entry which is preliminary data.</text>
</comment>
<dbReference type="EMBL" id="JAQLGM010000012">
    <property type="protein sequence ID" value="MDB1999924.1"/>
    <property type="molecule type" value="Genomic_DNA"/>
</dbReference>
<feature type="domain" description="Solute-binding protein family 5" evidence="2">
    <location>
        <begin position="92"/>
        <end position="440"/>
    </location>
</feature>
<evidence type="ECO:0000313" key="3">
    <source>
        <dbReference type="EMBL" id="MCK0086241.1"/>
    </source>
</evidence>
<sequence length="531" mass="58934">MKKIRLLTTAAAIALFASMILTGCGGGGKAADTGGSSAVQQSSGDSGEKMLKVATHWEKATFDPALWGDGGSVKAGISIFETLLALDEDRNLIPSLAESWDVSDDRKTYTFHLRKGVRFHAGYGELTSEDVAYTLERLSDPEVGATDTKSKCKVDNIESMDTSDPYVFVLHLKEADNEILMDFASWYTNIISKKAYEELKPSGFGAKPVGTGPFEYESGKPAEAYIVKRFDDYWGEKALLDKVQITMLADESSRINLYNAGEVDIMSLNDSNNILKFGETEGCEVKKVAGAGCYYLGMNLEKEPFTNPKVREALKYAINYDEMLNDYWRGTLFPPTGYVQSYCIYASTAEESGFTYEYNPEKAKQLLAEAGYPDGFSTSVASPNDTLSKGPLLVIQEYMADIGIDMQLNLSEFATFLDDVRNGRHDMWFLVNGDGYRGDQWLTSFTSEKIPGSNWCQFRNEEFDELVAKGFEATEKADKDKYFGDAQKILVESIPSIPIAESTGDILVKDTVKGFSLNPELLFQFKYMDLQ</sequence>
<gene>
    <name evidence="3" type="ORF">K5I21_10250</name>
    <name evidence="4" type="ORF">PM006_06890</name>
</gene>
<dbReference type="Gene3D" id="3.10.105.10">
    <property type="entry name" value="Dipeptide-binding Protein, Domain 3"/>
    <property type="match status" value="1"/>
</dbReference>
<evidence type="ECO:0000313" key="4">
    <source>
        <dbReference type="EMBL" id="MDB1999924.1"/>
    </source>
</evidence>
<dbReference type="GO" id="GO:0042597">
    <property type="term" value="C:periplasmic space"/>
    <property type="evidence" value="ECO:0007669"/>
    <property type="project" value="UniProtKB-ARBA"/>
</dbReference>
<protein>
    <submittedName>
        <fullName evidence="3">ABC transporter substrate-binding protein</fullName>
    </submittedName>
</protein>
<dbReference type="GeneID" id="57970608"/>
<dbReference type="Gene3D" id="3.40.190.10">
    <property type="entry name" value="Periplasmic binding protein-like II"/>
    <property type="match status" value="1"/>
</dbReference>
<dbReference type="PIRSF" id="PIRSF002741">
    <property type="entry name" value="MppA"/>
    <property type="match status" value="1"/>
</dbReference>